<proteinExistence type="predicted"/>
<evidence type="ECO:0000259" key="1">
    <source>
        <dbReference type="Pfam" id="PF07659"/>
    </source>
</evidence>
<dbReference type="AlphaFoldDB" id="A0A5J4S180"/>
<name>A0A5J4S180_9ZZZZ</name>
<sequence>MGNGKCRVKKTFNFPLSTFNSNYVTFAAYSVKGMRDTKQQFEHIISLCRDLFAKKLHDYGPAWRIMRLVSVTDQILIKANRIRSIETKGVRMIDEDIRSEFIAIVNYGIIALIQLELGYAETADISNERALTLYDTHSRQALELMLAKNHDYDEAWRSMRISSYTDLILMKVYRTKQIENLKGDTLISEGVDANYIDMINYSVFGLIKLEFEE</sequence>
<dbReference type="InterPro" id="IPR011630">
    <property type="entry name" value="DUF1599"/>
</dbReference>
<evidence type="ECO:0000313" key="2">
    <source>
        <dbReference type="EMBL" id="KAA6339846.1"/>
    </source>
</evidence>
<organism evidence="2">
    <name type="scientific">termite gut metagenome</name>
    <dbReference type="NCBI Taxonomy" id="433724"/>
    <lineage>
        <taxon>unclassified sequences</taxon>
        <taxon>metagenomes</taxon>
        <taxon>organismal metagenomes</taxon>
    </lineage>
</organism>
<comment type="caution">
    <text evidence="2">The sequence shown here is derived from an EMBL/GenBank/DDBJ whole genome shotgun (WGS) entry which is preliminary data.</text>
</comment>
<gene>
    <name evidence="2" type="ORF">EZS27_012243</name>
</gene>
<feature type="domain" description="Nucleotide modification associated" evidence="1">
    <location>
        <begin position="55"/>
        <end position="115"/>
    </location>
</feature>
<protein>
    <recommendedName>
        <fullName evidence="1">Nucleotide modification associated domain-containing protein</fullName>
    </recommendedName>
</protein>
<feature type="domain" description="Nucleotide modification associated" evidence="1">
    <location>
        <begin position="148"/>
        <end position="209"/>
    </location>
</feature>
<reference evidence="2" key="1">
    <citation type="submission" date="2019-03" db="EMBL/GenBank/DDBJ databases">
        <title>Single cell metagenomics reveals metabolic interactions within the superorganism composed of flagellate Streblomastix strix and complex community of Bacteroidetes bacteria on its surface.</title>
        <authorList>
            <person name="Treitli S.C."/>
            <person name="Kolisko M."/>
            <person name="Husnik F."/>
            <person name="Keeling P."/>
            <person name="Hampl V."/>
        </authorList>
    </citation>
    <scope>NUCLEOTIDE SEQUENCE</scope>
    <source>
        <strain evidence="2">STM</strain>
    </source>
</reference>
<dbReference type="EMBL" id="SNRY01000503">
    <property type="protein sequence ID" value="KAA6339846.1"/>
    <property type="molecule type" value="Genomic_DNA"/>
</dbReference>
<dbReference type="Pfam" id="PF07659">
    <property type="entry name" value="DUF1599"/>
    <property type="match status" value="2"/>
</dbReference>
<accession>A0A5J4S180</accession>